<dbReference type="EMBL" id="CAUWAG010000007">
    <property type="protein sequence ID" value="CAJ2504841.1"/>
    <property type="molecule type" value="Genomic_DNA"/>
</dbReference>
<gene>
    <name evidence="4" type="ORF">KHLLAP_LOCUS5309</name>
</gene>
<dbReference type="SUPFAM" id="SSF53098">
    <property type="entry name" value="Ribonuclease H-like"/>
    <property type="match status" value="1"/>
</dbReference>
<protein>
    <submittedName>
        <fullName evidence="4">Uu.00g122350.m01.CDS01</fullName>
    </submittedName>
</protein>
<keyword evidence="5" id="KW-1185">Reference proteome</keyword>
<dbReference type="InterPro" id="IPR012337">
    <property type="entry name" value="RNaseH-like_sf"/>
</dbReference>
<reference evidence="4" key="1">
    <citation type="submission" date="2023-10" db="EMBL/GenBank/DDBJ databases">
        <authorList>
            <person name="Hackl T."/>
        </authorList>
    </citation>
    <scope>NUCLEOTIDE SEQUENCE</scope>
</reference>
<feature type="coiled-coil region" evidence="2">
    <location>
        <begin position="104"/>
        <end position="131"/>
    </location>
</feature>
<evidence type="ECO:0000313" key="5">
    <source>
        <dbReference type="Proteomes" id="UP001295740"/>
    </source>
</evidence>
<sequence>MCHFVPVDKLDVDTMVDAFINRVFSLHGTPEFITSDRGSQFVSHFWHRLAERLGSRLKPSSAYHPSTNGQTEILNAISIEPPSPRPLNLTRDEAREWDKADKHAELIKDLLEELRHNMAKAQEDYAHYSNVKRSDAHVYKVDDMVWLSSENIVTQRPSRKLSNKWLGPFAVSRTYKRACALELDGQFNGIFPVFHHSLLRPIEKPKTLGQVEINKDSQDDQKGLIIVPNDRGRLQKK</sequence>
<dbReference type="GO" id="GO:0005634">
    <property type="term" value="C:nucleus"/>
    <property type="evidence" value="ECO:0007669"/>
    <property type="project" value="UniProtKB-ARBA"/>
</dbReference>
<organism evidence="4 5">
    <name type="scientific">Anthostomella pinea</name>
    <dbReference type="NCBI Taxonomy" id="933095"/>
    <lineage>
        <taxon>Eukaryota</taxon>
        <taxon>Fungi</taxon>
        <taxon>Dikarya</taxon>
        <taxon>Ascomycota</taxon>
        <taxon>Pezizomycotina</taxon>
        <taxon>Sordariomycetes</taxon>
        <taxon>Xylariomycetidae</taxon>
        <taxon>Xylariales</taxon>
        <taxon>Xylariaceae</taxon>
        <taxon>Anthostomella</taxon>
    </lineage>
</organism>
<dbReference type="GO" id="GO:0015074">
    <property type="term" value="P:DNA integration"/>
    <property type="evidence" value="ECO:0007669"/>
    <property type="project" value="InterPro"/>
</dbReference>
<dbReference type="InterPro" id="IPR056924">
    <property type="entry name" value="SH3_Tf2-1"/>
</dbReference>
<dbReference type="Pfam" id="PF24626">
    <property type="entry name" value="SH3_Tf2-1"/>
    <property type="match status" value="1"/>
</dbReference>
<dbReference type="PROSITE" id="PS50994">
    <property type="entry name" value="INTEGRASE"/>
    <property type="match status" value="1"/>
</dbReference>
<dbReference type="InterPro" id="IPR036397">
    <property type="entry name" value="RNaseH_sf"/>
</dbReference>
<dbReference type="InterPro" id="IPR001584">
    <property type="entry name" value="Integrase_cat-core"/>
</dbReference>
<comment type="caution">
    <text evidence="4">The sequence shown here is derived from an EMBL/GenBank/DDBJ whole genome shotgun (WGS) entry which is preliminary data.</text>
</comment>
<proteinExistence type="predicted"/>
<evidence type="ECO:0000313" key="4">
    <source>
        <dbReference type="EMBL" id="CAJ2504841.1"/>
    </source>
</evidence>
<dbReference type="GO" id="GO:0003723">
    <property type="term" value="F:RNA binding"/>
    <property type="evidence" value="ECO:0007669"/>
    <property type="project" value="UniProtKB-KW"/>
</dbReference>
<dbReference type="PANTHER" id="PTHR37984">
    <property type="entry name" value="PROTEIN CBG26694"/>
    <property type="match status" value="1"/>
</dbReference>
<dbReference type="PANTHER" id="PTHR37984:SF5">
    <property type="entry name" value="PROTEIN NYNRIN-LIKE"/>
    <property type="match status" value="1"/>
</dbReference>
<accession>A0AAI8VHV7</accession>
<feature type="domain" description="Integrase catalytic" evidence="3">
    <location>
        <begin position="1"/>
        <end position="77"/>
    </location>
</feature>
<keyword evidence="2" id="KW-0175">Coiled coil</keyword>
<dbReference type="Gene3D" id="3.30.420.10">
    <property type="entry name" value="Ribonuclease H-like superfamily/Ribonuclease H"/>
    <property type="match status" value="1"/>
</dbReference>
<keyword evidence="1" id="KW-0694">RNA-binding</keyword>
<name>A0AAI8VHV7_9PEZI</name>
<evidence type="ECO:0000256" key="1">
    <source>
        <dbReference type="ARBA" id="ARBA00022884"/>
    </source>
</evidence>
<dbReference type="InterPro" id="IPR050951">
    <property type="entry name" value="Retrovirus_Pol_polyprotein"/>
</dbReference>
<dbReference type="AlphaFoldDB" id="A0AAI8VHV7"/>
<evidence type="ECO:0000259" key="3">
    <source>
        <dbReference type="PROSITE" id="PS50994"/>
    </source>
</evidence>
<evidence type="ECO:0000256" key="2">
    <source>
        <dbReference type="SAM" id="Coils"/>
    </source>
</evidence>
<dbReference type="Proteomes" id="UP001295740">
    <property type="component" value="Unassembled WGS sequence"/>
</dbReference>